<dbReference type="SUPFAM" id="SSF52833">
    <property type="entry name" value="Thioredoxin-like"/>
    <property type="match status" value="1"/>
</dbReference>
<dbReference type="Pfam" id="PF14497">
    <property type="entry name" value="GST_C_3"/>
    <property type="match status" value="1"/>
</dbReference>
<comment type="pathway">
    <text evidence="3">Amino-acid degradation; L-phenylalanine degradation; acetoacetate and fumarate from L-phenylalanine: step 5/6.</text>
</comment>
<dbReference type="GO" id="GO:0006749">
    <property type="term" value="P:glutathione metabolic process"/>
    <property type="evidence" value="ECO:0007669"/>
    <property type="project" value="TreeGrafter"/>
</dbReference>
<dbReference type="GO" id="GO:0016034">
    <property type="term" value="F:maleylacetoacetate isomerase activity"/>
    <property type="evidence" value="ECO:0007669"/>
    <property type="project" value="UniProtKB-EC"/>
</dbReference>
<keyword evidence="7" id="KW-0585">Phenylalanine catabolism</keyword>
<accession>A0A443QSC6</accession>
<dbReference type="OrthoDB" id="202840at2759"/>
<dbReference type="Proteomes" id="UP000285301">
    <property type="component" value="Unassembled WGS sequence"/>
</dbReference>
<dbReference type="GO" id="GO:0005737">
    <property type="term" value="C:cytoplasm"/>
    <property type="evidence" value="ECO:0007669"/>
    <property type="project" value="InterPro"/>
</dbReference>
<dbReference type="PANTHER" id="PTHR42673:SF4">
    <property type="entry name" value="MALEYLACETOACETATE ISOMERASE"/>
    <property type="match status" value="1"/>
</dbReference>
<evidence type="ECO:0000256" key="1">
    <source>
        <dbReference type="ARBA" id="ARBA00001622"/>
    </source>
</evidence>
<evidence type="ECO:0000256" key="7">
    <source>
        <dbReference type="ARBA" id="ARBA00023232"/>
    </source>
</evidence>
<dbReference type="PROSITE" id="PS50405">
    <property type="entry name" value="GST_CTER"/>
    <property type="match status" value="1"/>
</dbReference>
<comment type="similarity">
    <text evidence="4">Belongs to the GST superfamily. Zeta family.</text>
</comment>
<dbReference type="InterPro" id="IPR010987">
    <property type="entry name" value="Glutathione-S-Trfase_C-like"/>
</dbReference>
<evidence type="ECO:0000256" key="2">
    <source>
        <dbReference type="ARBA" id="ARBA00001955"/>
    </source>
</evidence>
<comment type="caution">
    <text evidence="10">The sequence shown here is derived from an EMBL/GenBank/DDBJ whole genome shotgun (WGS) entry which is preliminary data.</text>
</comment>
<organism evidence="10 11">
    <name type="scientific">Dinothrombium tinctorium</name>
    <dbReference type="NCBI Taxonomy" id="1965070"/>
    <lineage>
        <taxon>Eukaryota</taxon>
        <taxon>Metazoa</taxon>
        <taxon>Ecdysozoa</taxon>
        <taxon>Arthropoda</taxon>
        <taxon>Chelicerata</taxon>
        <taxon>Arachnida</taxon>
        <taxon>Acari</taxon>
        <taxon>Acariformes</taxon>
        <taxon>Trombidiformes</taxon>
        <taxon>Prostigmata</taxon>
        <taxon>Anystina</taxon>
        <taxon>Parasitengona</taxon>
        <taxon>Trombidioidea</taxon>
        <taxon>Trombidiidae</taxon>
        <taxon>Dinothrombium</taxon>
    </lineage>
</organism>
<comment type="catalytic activity">
    <reaction evidence="1">
        <text>4-maleylacetoacetate = 4-fumarylacetoacetate</text>
        <dbReference type="Rhea" id="RHEA:14817"/>
        <dbReference type="ChEBI" id="CHEBI:17105"/>
        <dbReference type="ChEBI" id="CHEBI:18034"/>
        <dbReference type="EC" id="5.2.1.2"/>
    </reaction>
</comment>
<name>A0A443QSC6_9ACAR</name>
<dbReference type="InterPro" id="IPR034330">
    <property type="entry name" value="GST_Zeta_C"/>
</dbReference>
<keyword evidence="10" id="KW-0413">Isomerase</keyword>
<dbReference type="SUPFAM" id="SSF47616">
    <property type="entry name" value="GST C-terminal domain-like"/>
    <property type="match status" value="1"/>
</dbReference>
<dbReference type="InterPro" id="IPR004046">
    <property type="entry name" value="GST_C"/>
</dbReference>
<evidence type="ECO:0000256" key="6">
    <source>
        <dbReference type="ARBA" id="ARBA00022878"/>
    </source>
</evidence>
<evidence type="ECO:0000256" key="5">
    <source>
        <dbReference type="ARBA" id="ARBA00013199"/>
    </source>
</evidence>
<dbReference type="Pfam" id="PF02798">
    <property type="entry name" value="GST_N"/>
    <property type="match status" value="1"/>
</dbReference>
<dbReference type="InterPro" id="IPR036282">
    <property type="entry name" value="Glutathione-S-Trfase_C_sf"/>
</dbReference>
<dbReference type="InterPro" id="IPR036249">
    <property type="entry name" value="Thioredoxin-like_sf"/>
</dbReference>
<protein>
    <recommendedName>
        <fullName evidence="5">maleylacetoacetate isomerase</fullName>
        <ecNumber evidence="5">5.2.1.2</ecNumber>
    </recommendedName>
</protein>
<evidence type="ECO:0000256" key="4">
    <source>
        <dbReference type="ARBA" id="ARBA00010007"/>
    </source>
</evidence>
<evidence type="ECO:0000313" key="10">
    <source>
        <dbReference type="EMBL" id="RWS05917.1"/>
    </source>
</evidence>
<sequence length="213" mass="23957">MGSKIYLLFSNHTNSSLLITALALKGVDYEYRAVNLLKGEQYSDEFKKVNPNSFVPTLVVNENNKQESIVESMAILEYLEEKYPQPNLLPKDALNRAKVRSICESIVSGIQPLQNLVILKKVEELGGNKNQFANSVISDRFRCLETLLKQTSGKYCFGDQITLADLCLVPQVYNAYRFSVDMSAFPIISSIVERLKEEEAFKKAHPDAQPDSA</sequence>
<dbReference type="GO" id="GO:0006559">
    <property type="term" value="P:L-phenylalanine catabolic process"/>
    <property type="evidence" value="ECO:0007669"/>
    <property type="project" value="UniProtKB-UniPathway"/>
</dbReference>
<comment type="cofactor">
    <cofactor evidence="2">
        <name>glutathione</name>
        <dbReference type="ChEBI" id="CHEBI:57925"/>
    </cofactor>
</comment>
<dbReference type="PANTHER" id="PTHR42673">
    <property type="entry name" value="MALEYLACETOACETATE ISOMERASE"/>
    <property type="match status" value="1"/>
</dbReference>
<dbReference type="GO" id="GO:0006572">
    <property type="term" value="P:L-tyrosine catabolic process"/>
    <property type="evidence" value="ECO:0007669"/>
    <property type="project" value="UniProtKB-KW"/>
</dbReference>
<dbReference type="FunFam" id="1.20.1050.10:FF:000010">
    <property type="entry name" value="Maleylacetoacetate isomerase isoform 1"/>
    <property type="match status" value="1"/>
</dbReference>
<dbReference type="AlphaFoldDB" id="A0A443QSC6"/>
<dbReference type="Gene3D" id="3.40.30.10">
    <property type="entry name" value="Glutaredoxin"/>
    <property type="match status" value="1"/>
</dbReference>
<dbReference type="NCBIfam" id="TIGR01262">
    <property type="entry name" value="maiA"/>
    <property type="match status" value="1"/>
</dbReference>
<evidence type="ECO:0000313" key="11">
    <source>
        <dbReference type="Proteomes" id="UP000285301"/>
    </source>
</evidence>
<evidence type="ECO:0000259" key="8">
    <source>
        <dbReference type="PROSITE" id="PS50404"/>
    </source>
</evidence>
<reference evidence="10 11" key="1">
    <citation type="journal article" date="2018" name="Gigascience">
        <title>Genomes of trombidid mites reveal novel predicted allergens and laterally-transferred genes associated with secondary metabolism.</title>
        <authorList>
            <person name="Dong X."/>
            <person name="Chaisiri K."/>
            <person name="Xia D."/>
            <person name="Armstrong S.D."/>
            <person name="Fang Y."/>
            <person name="Donnelly M.J."/>
            <person name="Kadowaki T."/>
            <person name="McGarry J.W."/>
            <person name="Darby A.C."/>
            <person name="Makepeace B.L."/>
        </authorList>
    </citation>
    <scope>NUCLEOTIDE SEQUENCE [LARGE SCALE GENOMIC DNA]</scope>
    <source>
        <strain evidence="10">UoL-WK</strain>
    </source>
</reference>
<dbReference type="GO" id="GO:0004364">
    <property type="term" value="F:glutathione transferase activity"/>
    <property type="evidence" value="ECO:0007669"/>
    <property type="project" value="TreeGrafter"/>
</dbReference>
<evidence type="ECO:0000259" key="9">
    <source>
        <dbReference type="PROSITE" id="PS50405"/>
    </source>
</evidence>
<dbReference type="InterPro" id="IPR004045">
    <property type="entry name" value="Glutathione_S-Trfase_N"/>
</dbReference>
<keyword evidence="6" id="KW-0828">Tyrosine catabolism</keyword>
<proteinExistence type="inferred from homology"/>
<dbReference type="InterPro" id="IPR040079">
    <property type="entry name" value="Glutathione_S-Trfase"/>
</dbReference>
<dbReference type="SFLD" id="SFLDG00358">
    <property type="entry name" value="Main_(cytGST)"/>
    <property type="match status" value="1"/>
</dbReference>
<dbReference type="SFLD" id="SFLDS00019">
    <property type="entry name" value="Glutathione_Transferase_(cytos"/>
    <property type="match status" value="1"/>
</dbReference>
<evidence type="ECO:0000256" key="3">
    <source>
        <dbReference type="ARBA" id="ARBA00004671"/>
    </source>
</evidence>
<dbReference type="CDD" id="cd03191">
    <property type="entry name" value="GST_C_Zeta"/>
    <property type="match status" value="1"/>
</dbReference>
<dbReference type="PROSITE" id="PS50404">
    <property type="entry name" value="GST_NTER"/>
    <property type="match status" value="1"/>
</dbReference>
<dbReference type="EMBL" id="NCKU01004449">
    <property type="protein sequence ID" value="RWS05917.1"/>
    <property type="molecule type" value="Genomic_DNA"/>
</dbReference>
<keyword evidence="11" id="KW-1185">Reference proteome</keyword>
<dbReference type="UniPathway" id="UPA00139">
    <property type="reaction ID" value="UER00340"/>
</dbReference>
<gene>
    <name evidence="10" type="ORF">B4U79_09387</name>
</gene>
<feature type="domain" description="GST N-terminal" evidence="8">
    <location>
        <begin position="2"/>
        <end position="87"/>
    </location>
</feature>
<dbReference type="Gene3D" id="1.20.1050.10">
    <property type="match status" value="1"/>
</dbReference>
<dbReference type="EC" id="5.2.1.2" evidence="5"/>
<dbReference type="InterPro" id="IPR005955">
    <property type="entry name" value="GST_Zeta"/>
</dbReference>
<feature type="domain" description="GST C-terminal" evidence="9">
    <location>
        <begin position="92"/>
        <end position="213"/>
    </location>
</feature>
<dbReference type="STRING" id="1965070.A0A443QSC6"/>